<feature type="domain" description="BTB" evidence="2">
    <location>
        <begin position="8"/>
        <end position="76"/>
    </location>
</feature>
<dbReference type="GO" id="GO:0005737">
    <property type="term" value="C:cytoplasm"/>
    <property type="evidence" value="ECO:0007669"/>
    <property type="project" value="TreeGrafter"/>
</dbReference>
<dbReference type="InterPro" id="IPR011705">
    <property type="entry name" value="BACK"/>
</dbReference>
<evidence type="ECO:0000259" key="2">
    <source>
        <dbReference type="PROSITE" id="PS50097"/>
    </source>
</evidence>
<dbReference type="SMART" id="SM00225">
    <property type="entry name" value="BTB"/>
    <property type="match status" value="1"/>
</dbReference>
<evidence type="ECO:0000313" key="3">
    <source>
        <dbReference type="EMBL" id="CAG6621406.1"/>
    </source>
</evidence>
<accession>A0A8D8MDU8</accession>
<feature type="compositionally biased region" description="Polar residues" evidence="1">
    <location>
        <begin position="234"/>
        <end position="277"/>
    </location>
</feature>
<dbReference type="Pfam" id="PF00651">
    <property type="entry name" value="BTB"/>
    <property type="match status" value="1"/>
</dbReference>
<dbReference type="Gene3D" id="3.30.710.10">
    <property type="entry name" value="Potassium Channel Kv1.1, Chain A"/>
    <property type="match status" value="1"/>
</dbReference>
<dbReference type="SUPFAM" id="SSF54695">
    <property type="entry name" value="POZ domain"/>
    <property type="match status" value="1"/>
</dbReference>
<dbReference type="EMBL" id="HBUF01050140">
    <property type="protein sequence ID" value="CAG6621406.1"/>
    <property type="molecule type" value="Transcribed_RNA"/>
</dbReference>
<feature type="region of interest" description="Disordered" evidence="1">
    <location>
        <begin position="195"/>
        <end position="220"/>
    </location>
</feature>
<dbReference type="InterPro" id="IPR052407">
    <property type="entry name" value="BTB_POZ_domain_cont_9"/>
</dbReference>
<dbReference type="AlphaFoldDB" id="A0A8D8MDU8"/>
<dbReference type="PROSITE" id="PS50097">
    <property type="entry name" value="BTB"/>
    <property type="match status" value="1"/>
</dbReference>
<dbReference type="InterPro" id="IPR011333">
    <property type="entry name" value="SKP1/BTB/POZ_sf"/>
</dbReference>
<dbReference type="GO" id="GO:0048512">
    <property type="term" value="P:circadian behavior"/>
    <property type="evidence" value="ECO:0007669"/>
    <property type="project" value="TreeGrafter"/>
</dbReference>
<dbReference type="Pfam" id="PF07707">
    <property type="entry name" value="BACK"/>
    <property type="match status" value="1"/>
</dbReference>
<name>A0A8D8MDU8_9HEMI</name>
<feature type="region of interest" description="Disordered" evidence="1">
    <location>
        <begin position="234"/>
        <end position="309"/>
    </location>
</feature>
<evidence type="ECO:0000256" key="1">
    <source>
        <dbReference type="SAM" id="MobiDB-lite"/>
    </source>
</evidence>
<dbReference type="GO" id="GO:0050804">
    <property type="term" value="P:modulation of chemical synaptic transmission"/>
    <property type="evidence" value="ECO:0007669"/>
    <property type="project" value="TreeGrafter"/>
</dbReference>
<sequence length="558" mass="64946">MLNNKERSDTVFLVNNTRYYAWSHLVAMNSTVLESLMNEYFAHYEDREIKIQNVKHEESFYLVLQYMYGVTMNFTETNINIICEALCLAERFKMADFSKELKQFVSTKIDGFDIEAVVTLLNTSRKYNLDDVYKKVTDYAFRNAEHLVNHTSFVQLQYEVLVDLLKSDWFYAKEIEILRGVLTWHDDMDAKKREINADKTNGDNADEKDVDNESQSTTGEQNFEELTDTLSVNNAEQNDTLSVNNDKQTETLSVNNEELTDTLSVNNEEQTDTMSVNNEEHTDISRAGSSADPSCLLDENNTDNANLTPNRAEDLTNLVQSFKENVLKSLLSNIRHLRFLGFEYMKALETDLFQKYKDLLADYNNFSQSTEPRKMVDNPVLALPTPCVLHNKFFIYEEKMFTIKRLSMNTVYESEEELQIGNFKLKIDLKESSPLGTDSVYFDVNLKCTSDEERAWECYTEAQVIWKPYCNANFYGCTNYGCREGSHCKQYKRCWMYLPSDHKSFGQFSIFSSLRKVFLGQFNMSLKNLQYSTSYNGLIVNDTIELYVIIRTFQIKYK</sequence>
<dbReference type="PANTHER" id="PTHR46306">
    <property type="entry name" value="BTB/POZ DOMAIN-CONTAINING PROTEIN 9"/>
    <property type="match status" value="1"/>
</dbReference>
<dbReference type="InterPro" id="IPR000210">
    <property type="entry name" value="BTB/POZ_dom"/>
</dbReference>
<dbReference type="PANTHER" id="PTHR46306:SF1">
    <property type="entry name" value="BTB_POZ DOMAIN-CONTAINING PROTEIN 9"/>
    <property type="match status" value="1"/>
</dbReference>
<dbReference type="Gene3D" id="1.25.40.420">
    <property type="match status" value="1"/>
</dbReference>
<reference evidence="3" key="1">
    <citation type="submission" date="2021-05" db="EMBL/GenBank/DDBJ databases">
        <authorList>
            <person name="Alioto T."/>
            <person name="Alioto T."/>
            <person name="Gomez Garrido J."/>
        </authorList>
    </citation>
    <scope>NUCLEOTIDE SEQUENCE</scope>
</reference>
<organism evidence="3">
    <name type="scientific">Cacopsylla melanoneura</name>
    <dbReference type="NCBI Taxonomy" id="428564"/>
    <lineage>
        <taxon>Eukaryota</taxon>
        <taxon>Metazoa</taxon>
        <taxon>Ecdysozoa</taxon>
        <taxon>Arthropoda</taxon>
        <taxon>Hexapoda</taxon>
        <taxon>Insecta</taxon>
        <taxon>Pterygota</taxon>
        <taxon>Neoptera</taxon>
        <taxon>Paraneoptera</taxon>
        <taxon>Hemiptera</taxon>
        <taxon>Sternorrhyncha</taxon>
        <taxon>Psylloidea</taxon>
        <taxon>Psyllidae</taxon>
        <taxon>Psyllinae</taxon>
        <taxon>Cacopsylla</taxon>
    </lineage>
</organism>
<dbReference type="CDD" id="cd18186">
    <property type="entry name" value="BTB_POZ_ZBTB_KLHL-like"/>
    <property type="match status" value="1"/>
</dbReference>
<dbReference type="GO" id="GO:0008344">
    <property type="term" value="P:adult locomotory behavior"/>
    <property type="evidence" value="ECO:0007669"/>
    <property type="project" value="TreeGrafter"/>
</dbReference>
<feature type="compositionally biased region" description="Basic and acidic residues" evidence="1">
    <location>
        <begin position="195"/>
        <end position="207"/>
    </location>
</feature>
<protein>
    <recommendedName>
        <fullName evidence="2">BTB domain-containing protein</fullName>
    </recommendedName>
</protein>
<proteinExistence type="predicted"/>